<comment type="similarity">
    <text evidence="1">Belongs to the 5'(3')-deoxyribonucleotidase family.</text>
</comment>
<evidence type="ECO:0000256" key="6">
    <source>
        <dbReference type="PIRSR" id="PIRSR017434-2"/>
    </source>
</evidence>
<dbReference type="WBParaSite" id="SMUV_0000114501-mRNA-1">
    <property type="protein sequence ID" value="SMUV_0000114501-mRNA-1"/>
    <property type="gene ID" value="SMUV_0000114501"/>
</dbReference>
<dbReference type="InterPro" id="IPR023214">
    <property type="entry name" value="HAD_sf"/>
</dbReference>
<dbReference type="InterPro" id="IPR008380">
    <property type="entry name" value="HAD-SF_hydro_IG_5-nucl"/>
</dbReference>
<dbReference type="PIRSF" id="PIRSF017434">
    <property type="entry name" value="Purine_5'-nucleotidase"/>
    <property type="match status" value="1"/>
</dbReference>
<evidence type="ECO:0000256" key="3">
    <source>
        <dbReference type="ARBA" id="ARBA00022801"/>
    </source>
</evidence>
<evidence type="ECO:0000256" key="1">
    <source>
        <dbReference type="ARBA" id="ARBA00009589"/>
    </source>
</evidence>
<dbReference type="SUPFAM" id="SSF56784">
    <property type="entry name" value="HAD-like"/>
    <property type="match status" value="1"/>
</dbReference>
<protein>
    <submittedName>
        <fullName evidence="8">5'-nucleotidase domain-containing protein 3</fullName>
    </submittedName>
</protein>
<dbReference type="InterPro" id="IPR016695">
    <property type="entry name" value="Pur_nucleotidase"/>
</dbReference>
<dbReference type="GO" id="GO:0008253">
    <property type="term" value="F:5'-nucleotidase activity"/>
    <property type="evidence" value="ECO:0007669"/>
    <property type="project" value="TreeGrafter"/>
</dbReference>
<feature type="active site" description="Proton donor" evidence="5">
    <location>
        <position position="60"/>
    </location>
</feature>
<reference evidence="8" key="1">
    <citation type="submission" date="2017-02" db="UniProtKB">
        <authorList>
            <consortium name="WormBaseParasite"/>
        </authorList>
    </citation>
    <scope>IDENTIFICATION</scope>
</reference>
<dbReference type="GO" id="GO:0046872">
    <property type="term" value="F:metal ion binding"/>
    <property type="evidence" value="ECO:0007669"/>
    <property type="project" value="UniProtKB-KW"/>
</dbReference>
<evidence type="ECO:0000256" key="2">
    <source>
        <dbReference type="ARBA" id="ARBA00022723"/>
    </source>
</evidence>
<sequence length="495" mass="57786">MTATTSLPSKISAKNLRDIYIYVKQAVKSLPFNGRVDPRDVFCNNALNLKNITVYGFDYDYTLAVYTRAINKLIYDLSMEQLIRRYEYPKGLLSIPYDPRFAIRGLHYDIYNSCLLKVDAFSQIENGTVYRGRIKLTKDEIIRIYNSFSLSEIKEKSLMQLSDLFSLPWAGLLSTLVQYFDDNGIVFDPICTFHDVKESVRYVHEGGGMHNAIVSNLEQYIHKNLGLKEYLETLCSSGKKLFIVTNSPFSFMNRGMCYMLGEDWRKYFQYIVVMAKKPEFFQGHAPFRRYYEDSGNLSYEKVTSLQPGKVYAGGHIAELSKQAMFRNRQVLYFGDHIYTDLADPMLMLGWHTAAIVPELAREIRSQNDENYQRAVAWIEYLTMLIQKFYEYSETDVEIKTVIGEWLAERTEIRQRIKHVFNPQFGSIFRTYSNMTVFSRQLSRLADIYTSRLPNMLKYKQNHQFFPRRYALPHEPLNAPLQSLSDICSEWKKGTS</sequence>
<dbReference type="Proteomes" id="UP000046393">
    <property type="component" value="Unplaced"/>
</dbReference>
<dbReference type="Pfam" id="PF05761">
    <property type="entry name" value="5_nucleotid"/>
    <property type="match status" value="1"/>
</dbReference>
<dbReference type="PANTHER" id="PTHR12103:SF12">
    <property type="entry name" value="FI20020P1"/>
    <property type="match status" value="1"/>
</dbReference>
<evidence type="ECO:0000313" key="7">
    <source>
        <dbReference type="Proteomes" id="UP000046393"/>
    </source>
</evidence>
<evidence type="ECO:0000313" key="8">
    <source>
        <dbReference type="WBParaSite" id="SMUV_0000114501-mRNA-1"/>
    </source>
</evidence>
<dbReference type="NCBIfam" id="TIGR02244">
    <property type="entry name" value="HAD-IG-Ncltidse"/>
    <property type="match status" value="1"/>
</dbReference>
<feature type="binding site" evidence="6">
    <location>
        <position position="60"/>
    </location>
    <ligand>
        <name>GMP</name>
        <dbReference type="ChEBI" id="CHEBI:58115"/>
    </ligand>
</feature>
<feature type="binding site" evidence="6">
    <location>
        <position position="58"/>
    </location>
    <ligand>
        <name>Mg(2+)</name>
        <dbReference type="ChEBI" id="CHEBI:18420"/>
    </ligand>
</feature>
<keyword evidence="7" id="KW-1185">Reference proteome</keyword>
<organism evidence="7 8">
    <name type="scientific">Syphacia muris</name>
    <dbReference type="NCBI Taxonomy" id="451379"/>
    <lineage>
        <taxon>Eukaryota</taxon>
        <taxon>Metazoa</taxon>
        <taxon>Ecdysozoa</taxon>
        <taxon>Nematoda</taxon>
        <taxon>Chromadorea</taxon>
        <taxon>Rhabditida</taxon>
        <taxon>Spirurina</taxon>
        <taxon>Oxyuridomorpha</taxon>
        <taxon>Oxyuroidea</taxon>
        <taxon>Oxyuridae</taxon>
        <taxon>Syphacia</taxon>
    </lineage>
</organism>
<dbReference type="STRING" id="451379.A0A0N5AAG9"/>
<keyword evidence="2 6" id="KW-0479">Metal-binding</keyword>
<dbReference type="AlphaFoldDB" id="A0A0N5AAG9"/>
<keyword evidence="4 6" id="KW-0460">Magnesium</keyword>
<proteinExistence type="inferred from homology"/>
<dbReference type="PANTHER" id="PTHR12103">
    <property type="entry name" value="5'-NUCLEOTIDASE DOMAIN-CONTAINING"/>
    <property type="match status" value="1"/>
</dbReference>
<comment type="cofactor">
    <cofactor evidence="6">
        <name>Mg(2+)</name>
        <dbReference type="ChEBI" id="CHEBI:18420"/>
    </cofactor>
    <text evidence="6">Binds 1 Mg(2+) ion per subunit.</text>
</comment>
<keyword evidence="3" id="KW-0378">Hydrolase</keyword>
<dbReference type="Gene3D" id="3.40.50.1000">
    <property type="entry name" value="HAD superfamily/HAD-like"/>
    <property type="match status" value="1"/>
</dbReference>
<accession>A0A0N5AAG9</accession>
<feature type="active site" description="Nucleophile" evidence="5">
    <location>
        <position position="58"/>
    </location>
</feature>
<dbReference type="InterPro" id="IPR036412">
    <property type="entry name" value="HAD-like_sf"/>
</dbReference>
<name>A0A0N5AAG9_9BILA</name>
<evidence type="ECO:0000256" key="4">
    <source>
        <dbReference type="ARBA" id="ARBA00022842"/>
    </source>
</evidence>
<evidence type="ECO:0000256" key="5">
    <source>
        <dbReference type="PIRSR" id="PIRSR017434-1"/>
    </source>
</evidence>
<feature type="binding site" evidence="6">
    <location>
        <position position="335"/>
    </location>
    <ligand>
        <name>Mg(2+)</name>
        <dbReference type="ChEBI" id="CHEBI:18420"/>
    </ligand>
</feature>